<dbReference type="EMBL" id="FOIE01000011">
    <property type="protein sequence ID" value="SET93663.1"/>
    <property type="molecule type" value="Genomic_DNA"/>
</dbReference>
<evidence type="ECO:0000313" key="2">
    <source>
        <dbReference type="EMBL" id="SET93663.1"/>
    </source>
</evidence>
<reference evidence="3" key="1">
    <citation type="submission" date="2016-10" db="EMBL/GenBank/DDBJ databases">
        <authorList>
            <person name="Varghese N."/>
            <person name="Submissions S."/>
        </authorList>
    </citation>
    <scope>NUCLEOTIDE SEQUENCE [LARGE SCALE GENOMIC DNA]</scope>
    <source>
        <strain evidence="3">DSM 44209</strain>
    </source>
</reference>
<dbReference type="AlphaFoldDB" id="A0A1I0IA92"/>
<evidence type="ECO:0000313" key="3">
    <source>
        <dbReference type="Proteomes" id="UP000198507"/>
    </source>
</evidence>
<protein>
    <submittedName>
        <fullName evidence="2">Uncharacterized protein</fullName>
    </submittedName>
</protein>
<organism evidence="2 3">
    <name type="scientific">Geodermatophilus poikilotrophus</name>
    <dbReference type="NCBI Taxonomy" id="1333667"/>
    <lineage>
        <taxon>Bacteria</taxon>
        <taxon>Bacillati</taxon>
        <taxon>Actinomycetota</taxon>
        <taxon>Actinomycetes</taxon>
        <taxon>Geodermatophilales</taxon>
        <taxon>Geodermatophilaceae</taxon>
        <taxon>Geodermatophilus</taxon>
    </lineage>
</organism>
<accession>A0A1I0IA92</accession>
<feature type="region of interest" description="Disordered" evidence="1">
    <location>
        <begin position="1"/>
        <end position="36"/>
    </location>
</feature>
<keyword evidence="3" id="KW-1185">Reference proteome</keyword>
<evidence type="ECO:0000256" key="1">
    <source>
        <dbReference type="SAM" id="MobiDB-lite"/>
    </source>
</evidence>
<proteinExistence type="predicted"/>
<gene>
    <name evidence="2" type="ORF">SAMN04488546_4288</name>
</gene>
<sequence length="81" mass="8035">MARSSPRCAAGEGVTRRGGGRGATSPGGAAADEAGLPQLGFLTDGSVLLRRTVDPATGESTTVDGLQLDADVVDLCDAFGD</sequence>
<dbReference type="Proteomes" id="UP000198507">
    <property type="component" value="Unassembled WGS sequence"/>
</dbReference>
<name>A0A1I0IA92_9ACTN</name>